<reference evidence="4" key="1">
    <citation type="journal article" date="2014" name="Int. J. Syst. Evol. Microbiol.">
        <title>Complete genome sequence of Corynebacterium casei LMG S-19264T (=DSM 44701T), isolated from a smear-ripened cheese.</title>
        <authorList>
            <consortium name="US DOE Joint Genome Institute (JGI-PGF)"/>
            <person name="Walter F."/>
            <person name="Albersmeier A."/>
            <person name="Kalinowski J."/>
            <person name="Ruckert C."/>
        </authorList>
    </citation>
    <scope>NUCLEOTIDE SEQUENCE</scope>
    <source>
        <strain evidence="4">JCM 4654</strain>
    </source>
</reference>
<dbReference type="InterPro" id="IPR051338">
    <property type="entry name" value="NodU/CmcH_Carbamoyltrnsfr"/>
</dbReference>
<dbReference type="InterPro" id="IPR003696">
    <property type="entry name" value="Carbtransf_dom"/>
</dbReference>
<comment type="similarity">
    <text evidence="1">Belongs to the NodU/CmcH family.</text>
</comment>
<dbReference type="InterPro" id="IPR038152">
    <property type="entry name" value="Carbam_trans_C_sf"/>
</dbReference>
<dbReference type="PANTHER" id="PTHR34847">
    <property type="entry name" value="NODULATION PROTEIN U"/>
    <property type="match status" value="1"/>
</dbReference>
<dbReference type="AlphaFoldDB" id="A0A918Y831"/>
<dbReference type="EMBL" id="BMVF01000014">
    <property type="protein sequence ID" value="GHD93174.1"/>
    <property type="molecule type" value="Genomic_DNA"/>
</dbReference>
<name>A0A918Y831_9ACTN</name>
<reference evidence="4" key="2">
    <citation type="submission" date="2020-09" db="EMBL/GenBank/DDBJ databases">
        <authorList>
            <person name="Sun Q."/>
            <person name="Ohkuma M."/>
        </authorList>
    </citation>
    <scope>NUCLEOTIDE SEQUENCE</scope>
    <source>
        <strain evidence="4">JCM 4654</strain>
    </source>
</reference>
<dbReference type="Proteomes" id="UP000608955">
    <property type="component" value="Unassembled WGS sequence"/>
</dbReference>
<evidence type="ECO:0000256" key="1">
    <source>
        <dbReference type="ARBA" id="ARBA00006129"/>
    </source>
</evidence>
<evidence type="ECO:0008006" key="6">
    <source>
        <dbReference type="Google" id="ProtNLM"/>
    </source>
</evidence>
<evidence type="ECO:0000259" key="2">
    <source>
        <dbReference type="Pfam" id="PF02543"/>
    </source>
</evidence>
<dbReference type="Pfam" id="PF02543">
    <property type="entry name" value="Carbam_trans_N"/>
    <property type="match status" value="2"/>
</dbReference>
<dbReference type="CDD" id="cd24098">
    <property type="entry name" value="ASKHA_NBD_TobZ_N"/>
    <property type="match status" value="1"/>
</dbReference>
<dbReference type="InterPro" id="IPR031730">
    <property type="entry name" value="Carbam_trans_C"/>
</dbReference>
<dbReference type="PANTHER" id="PTHR34847:SF1">
    <property type="entry name" value="NODULATION PROTEIN U"/>
    <property type="match status" value="1"/>
</dbReference>
<evidence type="ECO:0000259" key="3">
    <source>
        <dbReference type="Pfam" id="PF16861"/>
    </source>
</evidence>
<dbReference type="Pfam" id="PF16861">
    <property type="entry name" value="Carbam_trans_C"/>
    <property type="match status" value="1"/>
</dbReference>
<feature type="domain" description="Carbamoyltransferase" evidence="2">
    <location>
        <begin position="127"/>
        <end position="345"/>
    </location>
</feature>
<evidence type="ECO:0000313" key="5">
    <source>
        <dbReference type="Proteomes" id="UP000608955"/>
    </source>
</evidence>
<gene>
    <name evidence="4" type="ORF">GCM10010508_48810</name>
</gene>
<dbReference type="GO" id="GO:0003824">
    <property type="term" value="F:catalytic activity"/>
    <property type="evidence" value="ECO:0007669"/>
    <property type="project" value="InterPro"/>
</dbReference>
<feature type="domain" description="Carbamoyltransferase" evidence="2">
    <location>
        <begin position="16"/>
        <end position="83"/>
    </location>
</feature>
<dbReference type="RefSeq" id="WP_190179984.1">
    <property type="nucleotide sequence ID" value="NZ_BMVF01000014.1"/>
</dbReference>
<sequence>MSAQNTRTPAAAGPVVLGISAHFHDSAAALLVDGRLVAASHEERYTRRKQDPDLPIDAVRDCLDQAGLRITDVDCVAYYEDPAKKLHRQLWTGLPAFPDSSASALYRLDADRPLREIRDLLGWEGRVEFVDHHLSHAASAYYFSGFDDSAVLTVDAVGEWATTSWGIGRGASLELVEQVEFPHSLGLLYSAVTGYLGFEVNEGEYKVMGLAPYGEPRFRDEIGRLIHVTEDGSFRLDLDYFDFTDPDGMLGERFTSLIGVPPRVPESEIGKVHHDLARSLQVVTEETLLRMVDKAHRMSGSENLCMAGGVALNVVAVRRIVEEGPFARVFVQPAAGDAGGSLGCAAVAHQRLTGERPRQDRLTSVLLGSGTDSDGIARLLGAYAGRSFADFRGDEAGLLDAVAGRLAEGKVIGWYHGREEFGPRSLGGRSILADPRGDDTRDRINASVKMREAFRPFAPAVLAEHAHEHFRLDHESPFMLETCEVVSPLSLPAITHVDKSARVQTVTEATNGRFYRLIRTFADRTGCPLLLNTSFNLRGEPIVHTPVDALLCFLRSDIDCLVLDDFVLDREALPQSWVTWFKGTRPPRRSRVSDSVYTLL</sequence>
<comment type="caution">
    <text evidence="4">The sequence shown here is derived from an EMBL/GenBank/DDBJ whole genome shotgun (WGS) entry which is preliminary data.</text>
</comment>
<dbReference type="InterPro" id="IPR043129">
    <property type="entry name" value="ATPase_NBD"/>
</dbReference>
<feature type="domain" description="Carbamoyltransferase C-terminal" evidence="3">
    <location>
        <begin position="404"/>
        <end position="569"/>
    </location>
</feature>
<evidence type="ECO:0000313" key="4">
    <source>
        <dbReference type="EMBL" id="GHD93174.1"/>
    </source>
</evidence>
<organism evidence="4 5">
    <name type="scientific">Streptomyces naganishii JCM 4654</name>
    <dbReference type="NCBI Taxonomy" id="1306179"/>
    <lineage>
        <taxon>Bacteria</taxon>
        <taxon>Bacillati</taxon>
        <taxon>Actinomycetota</taxon>
        <taxon>Actinomycetes</taxon>
        <taxon>Kitasatosporales</taxon>
        <taxon>Streptomycetaceae</taxon>
        <taxon>Streptomyces</taxon>
    </lineage>
</organism>
<proteinExistence type="inferred from homology"/>
<protein>
    <recommendedName>
        <fullName evidence="6">Carbamoyltransferase</fullName>
    </recommendedName>
</protein>
<dbReference type="Gene3D" id="3.30.420.40">
    <property type="match status" value="2"/>
</dbReference>
<keyword evidence="5" id="KW-1185">Reference proteome</keyword>
<accession>A0A918Y831</accession>
<dbReference type="SUPFAM" id="SSF53067">
    <property type="entry name" value="Actin-like ATPase domain"/>
    <property type="match status" value="1"/>
</dbReference>
<dbReference type="Gene3D" id="3.90.870.20">
    <property type="entry name" value="Carbamoyltransferase, C-terminal domain"/>
    <property type="match status" value="1"/>
</dbReference>